<sequence>MMTLYSRNDALMCKVFPSSLGEAGLWWFDKLEAESITSWTQLSAAFTARFVMHSKVPKEVDALLALKKGKKEPLRDFVGRYFDTYNEIEGVMRSWQ</sequence>
<comment type="caution">
    <text evidence="1">The sequence shown here is derived from an EMBL/GenBank/DDBJ whole genome shotgun (WGS) entry which is preliminary data.</text>
</comment>
<gene>
    <name evidence="1" type="ORF">Vadar_029584</name>
</gene>
<protein>
    <submittedName>
        <fullName evidence="1">Uncharacterized protein</fullName>
    </submittedName>
</protein>
<name>A0ACB7YGZ3_9ERIC</name>
<dbReference type="EMBL" id="CM037158">
    <property type="protein sequence ID" value="KAH7852820.1"/>
    <property type="molecule type" value="Genomic_DNA"/>
</dbReference>
<evidence type="ECO:0000313" key="1">
    <source>
        <dbReference type="EMBL" id="KAH7852820.1"/>
    </source>
</evidence>
<proteinExistence type="predicted"/>
<dbReference type="Proteomes" id="UP000828048">
    <property type="component" value="Chromosome 8"/>
</dbReference>
<keyword evidence="2" id="KW-1185">Reference proteome</keyword>
<evidence type="ECO:0000313" key="2">
    <source>
        <dbReference type="Proteomes" id="UP000828048"/>
    </source>
</evidence>
<reference evidence="1 2" key="1">
    <citation type="journal article" date="2021" name="Hortic Res">
        <title>High-quality reference genome and annotation aids understanding of berry development for evergreen blueberry (Vaccinium darrowii).</title>
        <authorList>
            <person name="Yu J."/>
            <person name="Hulse-Kemp A.M."/>
            <person name="Babiker E."/>
            <person name="Staton M."/>
        </authorList>
    </citation>
    <scope>NUCLEOTIDE SEQUENCE [LARGE SCALE GENOMIC DNA]</scope>
    <source>
        <strain evidence="2">cv. NJ 8807/NJ 8810</strain>
        <tissue evidence="1">Young leaf</tissue>
    </source>
</reference>
<organism evidence="1 2">
    <name type="scientific">Vaccinium darrowii</name>
    <dbReference type="NCBI Taxonomy" id="229202"/>
    <lineage>
        <taxon>Eukaryota</taxon>
        <taxon>Viridiplantae</taxon>
        <taxon>Streptophyta</taxon>
        <taxon>Embryophyta</taxon>
        <taxon>Tracheophyta</taxon>
        <taxon>Spermatophyta</taxon>
        <taxon>Magnoliopsida</taxon>
        <taxon>eudicotyledons</taxon>
        <taxon>Gunneridae</taxon>
        <taxon>Pentapetalae</taxon>
        <taxon>asterids</taxon>
        <taxon>Ericales</taxon>
        <taxon>Ericaceae</taxon>
        <taxon>Vaccinioideae</taxon>
        <taxon>Vaccinieae</taxon>
        <taxon>Vaccinium</taxon>
    </lineage>
</organism>
<accession>A0ACB7YGZ3</accession>